<comment type="caution">
    <text evidence="1">The sequence shown here is derived from an EMBL/GenBank/DDBJ whole genome shotgun (WGS) entry which is preliminary data.</text>
</comment>
<dbReference type="RefSeq" id="WP_078741929.1">
    <property type="nucleotide sequence ID" value="NZ_MSDF01000031.1"/>
</dbReference>
<dbReference type="AlphaFoldDB" id="A0A1T2YCZ5"/>
<evidence type="ECO:0000313" key="2">
    <source>
        <dbReference type="Proteomes" id="UP000190965"/>
    </source>
</evidence>
<protein>
    <submittedName>
        <fullName evidence="1">Uncharacterized protein</fullName>
    </submittedName>
</protein>
<organism evidence="1 2">
    <name type="scientific">Pseudomonas fluorescens</name>
    <dbReference type="NCBI Taxonomy" id="294"/>
    <lineage>
        <taxon>Bacteria</taxon>
        <taxon>Pseudomonadati</taxon>
        <taxon>Pseudomonadota</taxon>
        <taxon>Gammaproteobacteria</taxon>
        <taxon>Pseudomonadales</taxon>
        <taxon>Pseudomonadaceae</taxon>
        <taxon>Pseudomonas</taxon>
    </lineage>
</organism>
<evidence type="ECO:0000313" key="1">
    <source>
        <dbReference type="EMBL" id="OPA89859.1"/>
    </source>
</evidence>
<reference evidence="1 2" key="1">
    <citation type="submission" date="2016-12" db="EMBL/GenBank/DDBJ databases">
        <title>Draft genome sequences of seven strains of Pseudomonas fluorescens that produce 4-formylaminooxyvinylglycine.</title>
        <authorList>
            <person name="Okrent R.A."/>
            <person name="Manning V.A."/>
            <person name="Trippe K.M."/>
        </authorList>
    </citation>
    <scope>NUCLEOTIDE SEQUENCE [LARGE SCALE GENOMIC DNA]</scope>
    <source>
        <strain evidence="1 2">P5A</strain>
    </source>
</reference>
<proteinExistence type="predicted"/>
<sequence length="66" mass="7440">MSLLHLLFGEPTQDDRERVKAVQSYKTWKLNDCGIGVDAAEIAESAHYKEAMRQAAQIEVDDSWAC</sequence>
<accession>A0A1T2YCZ5</accession>
<name>A0A1T2YCZ5_PSEFL</name>
<gene>
    <name evidence="1" type="ORF">BFW87_22110</name>
</gene>
<dbReference type="Proteomes" id="UP000190965">
    <property type="component" value="Unassembled WGS sequence"/>
</dbReference>
<dbReference type="OrthoDB" id="6990098at2"/>
<dbReference type="EMBL" id="MSDF01000031">
    <property type="protein sequence ID" value="OPA89859.1"/>
    <property type="molecule type" value="Genomic_DNA"/>
</dbReference>